<organism evidence="9 10">
    <name type="scientific">Brassica cretica</name>
    <name type="common">Mustard</name>
    <dbReference type="NCBI Taxonomy" id="69181"/>
    <lineage>
        <taxon>Eukaryota</taxon>
        <taxon>Viridiplantae</taxon>
        <taxon>Streptophyta</taxon>
        <taxon>Embryophyta</taxon>
        <taxon>Tracheophyta</taxon>
        <taxon>Spermatophyta</taxon>
        <taxon>Magnoliopsida</taxon>
        <taxon>eudicotyledons</taxon>
        <taxon>Gunneridae</taxon>
        <taxon>Pentapetalae</taxon>
        <taxon>rosids</taxon>
        <taxon>malvids</taxon>
        <taxon>Brassicales</taxon>
        <taxon>Brassicaceae</taxon>
        <taxon>Brassiceae</taxon>
        <taxon>Brassica</taxon>
    </lineage>
</organism>
<evidence type="ECO:0000256" key="4">
    <source>
        <dbReference type="ARBA" id="ARBA00022723"/>
    </source>
</evidence>
<proteinExistence type="inferred from homology"/>
<evidence type="ECO:0000256" key="7">
    <source>
        <dbReference type="ARBA" id="ARBA00023033"/>
    </source>
</evidence>
<protein>
    <recommendedName>
        <fullName evidence="11">Cytochrome P450</fullName>
    </recommendedName>
</protein>
<dbReference type="InterPro" id="IPR036396">
    <property type="entry name" value="Cyt_P450_sf"/>
</dbReference>
<comment type="caution">
    <text evidence="9">The sequence shown here is derived from an EMBL/GenBank/DDBJ whole genome shotgun (WGS) entry which is preliminary data.</text>
</comment>
<dbReference type="EMBL" id="QGKV02002055">
    <property type="protein sequence ID" value="KAF3495076.1"/>
    <property type="molecule type" value="Genomic_DNA"/>
</dbReference>
<comment type="similarity">
    <text evidence="2">Belongs to the cytochrome P450 family.</text>
</comment>
<keyword evidence="5" id="KW-0560">Oxidoreductase</keyword>
<evidence type="ECO:0000313" key="10">
    <source>
        <dbReference type="Proteomes" id="UP000266723"/>
    </source>
</evidence>
<dbReference type="PANTHER" id="PTHR47955">
    <property type="entry name" value="CYTOCHROME P450 FAMILY 71 PROTEIN"/>
    <property type="match status" value="1"/>
</dbReference>
<dbReference type="PANTHER" id="PTHR47955:SF19">
    <property type="entry name" value="CYTOCHROME P450 71A9-LIKE ISOFORM X1"/>
    <property type="match status" value="1"/>
</dbReference>
<evidence type="ECO:0000313" key="9">
    <source>
        <dbReference type="EMBL" id="KAF3495076.1"/>
    </source>
</evidence>
<sequence>MLIFLCFLFLFPLVLIVLQNLKPSKWNLPPGPLKLPIIGNLHQRRELHPRNRLNLTQKYGPVVLLRFGYVPVVVISSRDAAEEVLKTQDLECCSRPETVGTRTISYNCKGIGFMPYGEEWKALRKLAVIELFSMKKLQSFRYIREEESDLLVKKLYESSSSQSVVNLNKTLFTLVASIICRIGFRLNLQDCEFIDEDSIAEFVQKCESVTRTSMFSDFFPGRFGRFIDRVSGQNTRLESIFSEVDSFLQNILDDHLKPGRRRVEESSDIIDVMIEMMRNQDKDGDSFKPTTDNLKGMISVTFWIFLV</sequence>
<dbReference type="InterPro" id="IPR002401">
    <property type="entry name" value="Cyt_P450_E_grp-I"/>
</dbReference>
<dbReference type="Proteomes" id="UP000266723">
    <property type="component" value="Unassembled WGS sequence"/>
</dbReference>
<keyword evidence="4" id="KW-0479">Metal-binding</keyword>
<keyword evidence="3" id="KW-0349">Heme</keyword>
<name>A0ABQ7ABW6_BRACR</name>
<evidence type="ECO:0008006" key="11">
    <source>
        <dbReference type="Google" id="ProtNLM"/>
    </source>
</evidence>
<evidence type="ECO:0000256" key="3">
    <source>
        <dbReference type="ARBA" id="ARBA00022617"/>
    </source>
</evidence>
<feature type="signal peptide" evidence="8">
    <location>
        <begin position="1"/>
        <end position="16"/>
    </location>
</feature>
<dbReference type="PRINTS" id="PR00463">
    <property type="entry name" value="EP450I"/>
</dbReference>
<evidence type="ECO:0000256" key="5">
    <source>
        <dbReference type="ARBA" id="ARBA00023002"/>
    </source>
</evidence>
<comment type="cofactor">
    <cofactor evidence="1">
        <name>heme</name>
        <dbReference type="ChEBI" id="CHEBI:30413"/>
    </cofactor>
</comment>
<gene>
    <name evidence="9" type="ORF">DY000_02054839</name>
</gene>
<evidence type="ECO:0000256" key="6">
    <source>
        <dbReference type="ARBA" id="ARBA00023004"/>
    </source>
</evidence>
<dbReference type="Pfam" id="PF00067">
    <property type="entry name" value="p450"/>
    <property type="match status" value="1"/>
</dbReference>
<dbReference type="Gene3D" id="1.10.630.10">
    <property type="entry name" value="Cytochrome P450"/>
    <property type="match status" value="1"/>
</dbReference>
<dbReference type="InterPro" id="IPR001128">
    <property type="entry name" value="Cyt_P450"/>
</dbReference>
<keyword evidence="7" id="KW-0503">Monooxygenase</keyword>
<evidence type="ECO:0000256" key="1">
    <source>
        <dbReference type="ARBA" id="ARBA00001971"/>
    </source>
</evidence>
<keyword evidence="8" id="KW-0732">Signal</keyword>
<evidence type="ECO:0000256" key="8">
    <source>
        <dbReference type="SAM" id="SignalP"/>
    </source>
</evidence>
<reference evidence="9 10" key="1">
    <citation type="journal article" date="2020" name="BMC Genomics">
        <title>Intraspecific diversification of the crop wild relative Brassica cretica Lam. using demographic model selection.</title>
        <authorList>
            <person name="Kioukis A."/>
            <person name="Michalopoulou V.A."/>
            <person name="Briers L."/>
            <person name="Pirintsos S."/>
            <person name="Studholme D.J."/>
            <person name="Pavlidis P."/>
            <person name="Sarris P.F."/>
        </authorList>
    </citation>
    <scope>NUCLEOTIDE SEQUENCE [LARGE SCALE GENOMIC DNA]</scope>
    <source>
        <strain evidence="10">cv. PFS-1207/04</strain>
    </source>
</reference>
<accession>A0ABQ7ABW6</accession>
<evidence type="ECO:0000256" key="2">
    <source>
        <dbReference type="ARBA" id="ARBA00010617"/>
    </source>
</evidence>
<feature type="chain" id="PRO_5047480317" description="Cytochrome P450" evidence="8">
    <location>
        <begin position="17"/>
        <end position="307"/>
    </location>
</feature>
<keyword evidence="6" id="KW-0408">Iron</keyword>
<dbReference type="SUPFAM" id="SSF48264">
    <property type="entry name" value="Cytochrome P450"/>
    <property type="match status" value="1"/>
</dbReference>
<keyword evidence="10" id="KW-1185">Reference proteome</keyword>